<evidence type="ECO:0000313" key="3">
    <source>
        <dbReference type="Proteomes" id="UP001500051"/>
    </source>
</evidence>
<protein>
    <submittedName>
        <fullName evidence="2">Uncharacterized protein</fullName>
    </submittedName>
</protein>
<dbReference type="EMBL" id="BAAAYX010000009">
    <property type="protein sequence ID" value="GAA3705678.1"/>
    <property type="molecule type" value="Genomic_DNA"/>
</dbReference>
<dbReference type="Proteomes" id="UP001500051">
    <property type="component" value="Unassembled WGS sequence"/>
</dbReference>
<reference evidence="3" key="1">
    <citation type="journal article" date="2019" name="Int. J. Syst. Evol. Microbiol.">
        <title>The Global Catalogue of Microorganisms (GCM) 10K type strain sequencing project: providing services to taxonomists for standard genome sequencing and annotation.</title>
        <authorList>
            <consortium name="The Broad Institute Genomics Platform"/>
            <consortium name="The Broad Institute Genome Sequencing Center for Infectious Disease"/>
            <person name="Wu L."/>
            <person name="Ma J."/>
        </authorList>
    </citation>
    <scope>NUCLEOTIDE SEQUENCE [LARGE SCALE GENOMIC DNA]</scope>
    <source>
        <strain evidence="3">JCM 16548</strain>
    </source>
</reference>
<sequence length="114" mass="11519">MALALEQVGAVDPGGDHPDQRLAGPRHGHRPIGQNEPVGPAGLGDGDSLHARQRATRTRSTGDAASCVAYASTGASGPLPGVVKPPELTSRRAGSAAYDLVTTTRMTATPGEVA</sequence>
<name>A0ABP7DJT3_9ACTN</name>
<evidence type="ECO:0000313" key="2">
    <source>
        <dbReference type="EMBL" id="GAA3705678.1"/>
    </source>
</evidence>
<keyword evidence="3" id="KW-1185">Reference proteome</keyword>
<feature type="region of interest" description="Disordered" evidence="1">
    <location>
        <begin position="1"/>
        <end position="94"/>
    </location>
</feature>
<evidence type="ECO:0000256" key="1">
    <source>
        <dbReference type="SAM" id="MobiDB-lite"/>
    </source>
</evidence>
<organism evidence="2 3">
    <name type="scientific">Microlunatus aurantiacus</name>
    <dbReference type="NCBI Taxonomy" id="446786"/>
    <lineage>
        <taxon>Bacteria</taxon>
        <taxon>Bacillati</taxon>
        <taxon>Actinomycetota</taxon>
        <taxon>Actinomycetes</taxon>
        <taxon>Propionibacteriales</taxon>
        <taxon>Propionibacteriaceae</taxon>
        <taxon>Microlunatus</taxon>
    </lineage>
</organism>
<proteinExistence type="predicted"/>
<accession>A0ABP7DJT3</accession>
<comment type="caution">
    <text evidence="2">The sequence shown here is derived from an EMBL/GenBank/DDBJ whole genome shotgun (WGS) entry which is preliminary data.</text>
</comment>
<gene>
    <name evidence="2" type="ORF">GCM10022204_24020</name>
</gene>